<dbReference type="Proteomes" id="UP000609651">
    <property type="component" value="Unassembled WGS sequence"/>
</dbReference>
<dbReference type="EMBL" id="WTPX01000019">
    <property type="protein sequence ID" value="NNJ24896.1"/>
    <property type="molecule type" value="Genomic_DNA"/>
</dbReference>
<keyword evidence="3" id="KW-1185">Reference proteome</keyword>
<sequence length="114" mass="12834">MRAFSKDLKERVLAARDSGEPTKVVADRFAVSPAWVRRLVQRRRESGSGDVPSARTAPGRTRVLAGREAEIAAAATADPDRTVRQRKADLGLSCSEEALRRELHRLRFRPKERR</sequence>
<organism evidence="2 3">
    <name type="scientific">Alienimonas chondri</name>
    <dbReference type="NCBI Taxonomy" id="2681879"/>
    <lineage>
        <taxon>Bacteria</taxon>
        <taxon>Pseudomonadati</taxon>
        <taxon>Planctomycetota</taxon>
        <taxon>Planctomycetia</taxon>
        <taxon>Planctomycetales</taxon>
        <taxon>Planctomycetaceae</taxon>
        <taxon>Alienimonas</taxon>
    </lineage>
</organism>
<evidence type="ECO:0000313" key="3">
    <source>
        <dbReference type="Proteomes" id="UP000609651"/>
    </source>
</evidence>
<protein>
    <recommendedName>
        <fullName evidence="4">Transposase</fullName>
    </recommendedName>
</protein>
<evidence type="ECO:0000313" key="2">
    <source>
        <dbReference type="EMBL" id="NNJ24896.1"/>
    </source>
</evidence>
<comment type="caution">
    <text evidence="2">The sequence shown here is derived from an EMBL/GenBank/DDBJ whole genome shotgun (WGS) entry which is preliminary data.</text>
</comment>
<evidence type="ECO:0008006" key="4">
    <source>
        <dbReference type="Google" id="ProtNLM"/>
    </source>
</evidence>
<feature type="region of interest" description="Disordered" evidence="1">
    <location>
        <begin position="42"/>
        <end position="65"/>
    </location>
</feature>
<gene>
    <name evidence="2" type="ORF">LzC2_09580</name>
</gene>
<proteinExistence type="predicted"/>
<evidence type="ECO:0000256" key="1">
    <source>
        <dbReference type="SAM" id="MobiDB-lite"/>
    </source>
</evidence>
<name>A0ABX1VAE8_9PLAN</name>
<accession>A0ABX1VAE8</accession>
<dbReference type="InterPro" id="IPR009057">
    <property type="entry name" value="Homeodomain-like_sf"/>
</dbReference>
<dbReference type="SUPFAM" id="SSF46689">
    <property type="entry name" value="Homeodomain-like"/>
    <property type="match status" value="1"/>
</dbReference>
<reference evidence="2 3" key="1">
    <citation type="journal article" date="2020" name="Syst. Appl. Microbiol.">
        <title>Alienimonas chondri sp. nov., a novel planctomycete isolated from the biofilm of the red alga Chondrus crispus.</title>
        <authorList>
            <person name="Vitorino I."/>
            <person name="Albuquerque L."/>
            <person name="Wiegand S."/>
            <person name="Kallscheuer N."/>
            <person name="da Costa M.S."/>
            <person name="Lobo-da-Cunha A."/>
            <person name="Jogler C."/>
            <person name="Lage O.M."/>
        </authorList>
    </citation>
    <scope>NUCLEOTIDE SEQUENCE [LARGE SCALE GENOMIC DNA]</scope>
    <source>
        <strain evidence="2 3">LzC2</strain>
    </source>
</reference>